<comment type="similarity">
    <text evidence="2 10">Belongs to the glycosyltransferase 2 family. GalNAc-T subfamily.</text>
</comment>
<evidence type="ECO:0000256" key="9">
    <source>
        <dbReference type="ARBA" id="ARBA00023157"/>
    </source>
</evidence>
<evidence type="ECO:0000256" key="2">
    <source>
        <dbReference type="ARBA" id="ARBA00005680"/>
    </source>
</evidence>
<comment type="subcellular location">
    <subcellularLocation>
        <location evidence="1 10">Golgi apparatus membrane</location>
        <topology evidence="1 10">Single-pass type II membrane protein</topology>
    </subcellularLocation>
</comment>
<feature type="compositionally biased region" description="Low complexity" evidence="11">
    <location>
        <begin position="594"/>
        <end position="603"/>
    </location>
</feature>
<evidence type="ECO:0000256" key="7">
    <source>
        <dbReference type="ARBA" id="ARBA00023034"/>
    </source>
</evidence>
<dbReference type="InterPro" id="IPR045885">
    <property type="entry name" value="GalNAc-T"/>
</dbReference>
<name>A0AAN9C2C5_9CAEN</name>
<dbReference type="SMART" id="SM00458">
    <property type="entry name" value="RICIN"/>
    <property type="match status" value="1"/>
</dbReference>
<keyword evidence="4 10" id="KW-0430">Lectin</keyword>
<proteinExistence type="inferred from homology"/>
<evidence type="ECO:0000256" key="5">
    <source>
        <dbReference type="ARBA" id="ARBA00022968"/>
    </source>
</evidence>
<evidence type="ECO:0000313" key="13">
    <source>
        <dbReference type="EMBL" id="KAK7116121.1"/>
    </source>
</evidence>
<dbReference type="GO" id="GO:0004653">
    <property type="term" value="F:polypeptide N-acetylgalactosaminyltransferase activity"/>
    <property type="evidence" value="ECO:0007669"/>
    <property type="project" value="TreeGrafter"/>
</dbReference>
<keyword evidence="5" id="KW-0735">Signal-anchor</keyword>
<dbReference type="PROSITE" id="PS50231">
    <property type="entry name" value="RICIN_B_LECTIN"/>
    <property type="match status" value="1"/>
</dbReference>
<keyword evidence="10" id="KW-0808">Transferase</keyword>
<keyword evidence="10" id="KW-0328">Glycosyltransferase</keyword>
<comment type="pathway">
    <text evidence="10">Protein modification; protein glycosylation.</text>
</comment>
<dbReference type="GO" id="GO:0006493">
    <property type="term" value="P:protein O-linked glycosylation"/>
    <property type="evidence" value="ECO:0007669"/>
    <property type="project" value="TreeGrafter"/>
</dbReference>
<dbReference type="Pfam" id="PF00652">
    <property type="entry name" value="Ricin_B_lectin"/>
    <property type="match status" value="1"/>
</dbReference>
<evidence type="ECO:0000256" key="4">
    <source>
        <dbReference type="ARBA" id="ARBA00022734"/>
    </source>
</evidence>
<protein>
    <recommendedName>
        <fullName evidence="10">Polypeptide N-acetylgalactosaminyltransferase</fullName>
        <ecNumber evidence="10">2.4.1.-</ecNumber>
    </recommendedName>
    <alternativeName>
        <fullName evidence="10">Protein-UDP acetylgalactosaminyltransferase</fullName>
    </alternativeName>
</protein>
<dbReference type="SUPFAM" id="SSF53448">
    <property type="entry name" value="Nucleotide-diphospho-sugar transferases"/>
    <property type="match status" value="1"/>
</dbReference>
<evidence type="ECO:0000313" key="14">
    <source>
        <dbReference type="Proteomes" id="UP001374579"/>
    </source>
</evidence>
<evidence type="ECO:0000256" key="10">
    <source>
        <dbReference type="RuleBase" id="RU361242"/>
    </source>
</evidence>
<evidence type="ECO:0000256" key="1">
    <source>
        <dbReference type="ARBA" id="ARBA00004323"/>
    </source>
</evidence>
<dbReference type="InterPro" id="IPR035992">
    <property type="entry name" value="Ricin_B-like_lectins"/>
</dbReference>
<keyword evidence="8 10" id="KW-0472">Membrane</keyword>
<dbReference type="Proteomes" id="UP001374579">
    <property type="component" value="Unassembled WGS sequence"/>
</dbReference>
<keyword evidence="9 10" id="KW-1015">Disulfide bond</keyword>
<dbReference type="InterPro" id="IPR000772">
    <property type="entry name" value="Ricin_B_lectin"/>
</dbReference>
<keyword evidence="10" id="KW-0464">Manganese</keyword>
<dbReference type="InterPro" id="IPR029044">
    <property type="entry name" value="Nucleotide-diphossugar_trans"/>
</dbReference>
<dbReference type="PANTHER" id="PTHR11675">
    <property type="entry name" value="N-ACETYLGALACTOSAMINYLTRANSFERASE"/>
    <property type="match status" value="1"/>
</dbReference>
<feature type="compositionally biased region" description="Polar residues" evidence="11">
    <location>
        <begin position="580"/>
        <end position="593"/>
    </location>
</feature>
<evidence type="ECO:0000259" key="12">
    <source>
        <dbReference type="SMART" id="SM00458"/>
    </source>
</evidence>
<reference evidence="13 14" key="1">
    <citation type="submission" date="2024-02" db="EMBL/GenBank/DDBJ databases">
        <title>Chromosome-scale genome assembly of the rough periwinkle Littorina saxatilis.</title>
        <authorList>
            <person name="De Jode A."/>
            <person name="Faria R."/>
            <person name="Formenti G."/>
            <person name="Sims Y."/>
            <person name="Smith T.P."/>
            <person name="Tracey A."/>
            <person name="Wood J.M.D."/>
            <person name="Zagrodzka Z.B."/>
            <person name="Johannesson K."/>
            <person name="Butlin R.K."/>
            <person name="Leder E.H."/>
        </authorList>
    </citation>
    <scope>NUCLEOTIDE SEQUENCE [LARGE SCALE GENOMIC DNA]</scope>
    <source>
        <strain evidence="13">Snail1</strain>
        <tissue evidence="13">Muscle</tissue>
    </source>
</reference>
<dbReference type="Gene3D" id="2.80.10.50">
    <property type="match status" value="1"/>
</dbReference>
<dbReference type="GO" id="GO:0000139">
    <property type="term" value="C:Golgi membrane"/>
    <property type="evidence" value="ECO:0007669"/>
    <property type="project" value="UniProtKB-SubCell"/>
</dbReference>
<dbReference type="EC" id="2.4.1.-" evidence="10"/>
<dbReference type="InterPro" id="IPR001173">
    <property type="entry name" value="Glyco_trans_2-like"/>
</dbReference>
<comment type="cofactor">
    <cofactor evidence="10">
        <name>Mn(2+)</name>
        <dbReference type="ChEBI" id="CHEBI:29035"/>
    </cofactor>
</comment>
<dbReference type="EMBL" id="JBAMIC010000001">
    <property type="protein sequence ID" value="KAK7116121.1"/>
    <property type="molecule type" value="Genomic_DNA"/>
</dbReference>
<dbReference type="Pfam" id="PF00535">
    <property type="entry name" value="Glycos_transf_2"/>
    <property type="match status" value="1"/>
</dbReference>
<evidence type="ECO:0000256" key="3">
    <source>
        <dbReference type="ARBA" id="ARBA00022692"/>
    </source>
</evidence>
<dbReference type="GO" id="GO:0030246">
    <property type="term" value="F:carbohydrate binding"/>
    <property type="evidence" value="ECO:0007669"/>
    <property type="project" value="UniProtKB-KW"/>
</dbReference>
<sequence>MKTLTRYVVAAAVVVTFLVALKVLIMVPPENDKDPYSERHNEDKGVLLWGRSNEDGHDELSSFGNNNPRLTGEMGRGVILPPGEKTRGEEALKKYNVNVLASDLISLNRKIPDSRPAGCKSVQYPDNLPGTTIVIPFHNEWPSVLLRTVYSIINRTPKQLLEQIILVDDASDLPSLKKDLDHFISEHFPANLVKIVRLPERVGLIRARLEGFSHVTAEVVSFFDSHMEVNTDWLQPLLVEIVRDRRTVAMGHLDYILPDTFEYSFTPGYRTRYGFDWRLIFFETYFLKSQEKGKDVTDPIPGVVMVGPGFAVNADYFREMGTYDEGMKIWGGENLELAWRIWMCGGRLVHMACSKLGHIARPQPYSFPEGRYETEIHNYKRAIEVWMGPYKKLVYEHHPKMKELDAGDLTERLALKNRLQCNDFTWFLKNVWPELYPYGDNATHWGGVKNQKEELCLDNNQYLFLGPEKLAVKDCDYEPETQSFSLTIDHKLRSVLQCVGVQEEGADMVPVLITCHDEPFHTWTYTMKEGEHITWTYTEQFQLKHDQTGLCLQMMANQHLVMQSCKRGEASQIWRFENTGPPTSLANEGQVGSQQQQQQQQQKQKAEQKPQATKSSRDVLDAFQKQLFLEKENWEHGANMAGMPAGNLMQGDAAMMHRGVPMMQGGGQMMHGGGQMVQGGAPYLMQGGAPRMMQGGGAPDMMQGGRKAGGAGVQNMQMRGGGAMPGMMQPGPAANMQMMHGGGGVPAMQRGGGMPALQGAGGMPIMQGAGGMPVMQGGGGMPAMQRGGGMPAMQGAGGMPVMQGAGGMPAMPRGGAMAGGGAHRMQGGGAVPMMQGGGAMPIAGGAGMSRNGGHMQGGGAPVRGGAGNAYNAQPQMKMAGAQNMNAVPLNKRSVGGPKAKHFAGGAQQAMDQVDMQEMMNRQLYAEAKRAGRAR</sequence>
<comment type="caution">
    <text evidence="13">The sequence shown here is derived from an EMBL/GenBank/DDBJ whole genome shotgun (WGS) entry which is preliminary data.</text>
</comment>
<keyword evidence="7 10" id="KW-0333">Golgi apparatus</keyword>
<evidence type="ECO:0000256" key="6">
    <source>
        <dbReference type="ARBA" id="ARBA00022989"/>
    </source>
</evidence>
<feature type="transmembrane region" description="Helical" evidence="10">
    <location>
        <begin position="7"/>
        <end position="27"/>
    </location>
</feature>
<evidence type="ECO:0000256" key="8">
    <source>
        <dbReference type="ARBA" id="ARBA00023136"/>
    </source>
</evidence>
<organism evidence="13 14">
    <name type="scientific">Littorina saxatilis</name>
    <dbReference type="NCBI Taxonomy" id="31220"/>
    <lineage>
        <taxon>Eukaryota</taxon>
        <taxon>Metazoa</taxon>
        <taxon>Spiralia</taxon>
        <taxon>Lophotrochozoa</taxon>
        <taxon>Mollusca</taxon>
        <taxon>Gastropoda</taxon>
        <taxon>Caenogastropoda</taxon>
        <taxon>Littorinimorpha</taxon>
        <taxon>Littorinoidea</taxon>
        <taxon>Littorinidae</taxon>
        <taxon>Littorina</taxon>
    </lineage>
</organism>
<evidence type="ECO:0000256" key="11">
    <source>
        <dbReference type="SAM" id="MobiDB-lite"/>
    </source>
</evidence>
<dbReference type="AlphaFoldDB" id="A0AAN9C2C5"/>
<keyword evidence="3 10" id="KW-0812">Transmembrane</keyword>
<gene>
    <name evidence="13" type="ORF">V1264_001860</name>
</gene>
<keyword evidence="14" id="KW-1185">Reference proteome</keyword>
<feature type="region of interest" description="Disordered" evidence="11">
    <location>
        <begin position="577"/>
        <end position="617"/>
    </location>
</feature>
<dbReference type="PANTHER" id="PTHR11675:SF126">
    <property type="entry name" value="RICIN B LECTIN DOMAIN-CONTAINING PROTEIN"/>
    <property type="match status" value="1"/>
</dbReference>
<dbReference type="Gene3D" id="3.90.550.10">
    <property type="entry name" value="Spore Coat Polysaccharide Biosynthesis Protein SpsA, Chain A"/>
    <property type="match status" value="1"/>
</dbReference>
<accession>A0AAN9C2C5</accession>
<feature type="domain" description="Ricin B lectin" evidence="12">
    <location>
        <begin position="445"/>
        <end position="577"/>
    </location>
</feature>
<dbReference type="CDD" id="cd02510">
    <property type="entry name" value="pp-GalNAc-T"/>
    <property type="match status" value="1"/>
</dbReference>
<keyword evidence="6 10" id="KW-1133">Transmembrane helix</keyword>
<dbReference type="SUPFAM" id="SSF50370">
    <property type="entry name" value="Ricin B-like lectins"/>
    <property type="match status" value="1"/>
</dbReference>